<accession>A0A8K0D5R7</accession>
<dbReference type="InterPro" id="IPR006616">
    <property type="entry name" value="DM9_repeat"/>
</dbReference>
<dbReference type="AlphaFoldDB" id="A0A8K0D5R7"/>
<evidence type="ECO:0000313" key="2">
    <source>
        <dbReference type="EMBL" id="KAF2897471.1"/>
    </source>
</evidence>
<sequence length="205" mass="23496">MNSSKIALCLTLQLCVIYVTTIHGTKCQVCPQCFIKSNEVPDYYWREYVGIIPEDAVEGGTDEFDNPTYVGQAYFEQFGLLPAIIFPACRKAHTTAHTSEVTTDKNIKILCSKHKENLEWIQTKSDETHLLTDRRLVVGGYEVGQTLNIGRLLYDGRVIVGKVFSYPLPNKGLWIPYNERPMNFQSYEILTYNINKIKLDLRYSN</sequence>
<dbReference type="Pfam" id="PF11901">
    <property type="entry name" value="DM9"/>
    <property type="match status" value="1"/>
</dbReference>
<gene>
    <name evidence="2" type="ORF">ILUMI_08701</name>
</gene>
<dbReference type="OrthoDB" id="6720665at2759"/>
<feature type="chain" id="PRO_5035438365" evidence="1">
    <location>
        <begin position="25"/>
        <end position="205"/>
    </location>
</feature>
<evidence type="ECO:0000313" key="3">
    <source>
        <dbReference type="Proteomes" id="UP000801492"/>
    </source>
</evidence>
<dbReference type="SMART" id="SM00696">
    <property type="entry name" value="DM9"/>
    <property type="match status" value="1"/>
</dbReference>
<feature type="signal peptide" evidence="1">
    <location>
        <begin position="1"/>
        <end position="24"/>
    </location>
</feature>
<dbReference type="Proteomes" id="UP000801492">
    <property type="component" value="Unassembled WGS sequence"/>
</dbReference>
<keyword evidence="3" id="KW-1185">Reference proteome</keyword>
<keyword evidence="1" id="KW-0732">Signal</keyword>
<evidence type="ECO:0000256" key="1">
    <source>
        <dbReference type="SAM" id="SignalP"/>
    </source>
</evidence>
<dbReference type="PANTHER" id="PTHR31649:SF10">
    <property type="entry name" value="IP19903P-RELATED"/>
    <property type="match status" value="1"/>
</dbReference>
<comment type="caution">
    <text evidence="2">The sequence shown here is derived from an EMBL/GenBank/DDBJ whole genome shotgun (WGS) entry which is preliminary data.</text>
</comment>
<name>A0A8K0D5R7_IGNLU</name>
<proteinExistence type="predicted"/>
<reference evidence="2" key="1">
    <citation type="submission" date="2019-08" db="EMBL/GenBank/DDBJ databases">
        <title>The genome of the North American firefly Photinus pyralis.</title>
        <authorList>
            <consortium name="Photinus pyralis genome working group"/>
            <person name="Fallon T.R."/>
            <person name="Sander Lower S.E."/>
            <person name="Weng J.-K."/>
        </authorList>
    </citation>
    <scope>NUCLEOTIDE SEQUENCE</scope>
    <source>
        <strain evidence="2">TRF0915ILg1</strain>
        <tissue evidence="2">Whole body</tissue>
    </source>
</reference>
<organism evidence="2 3">
    <name type="scientific">Ignelater luminosus</name>
    <name type="common">Cucubano</name>
    <name type="synonym">Pyrophorus luminosus</name>
    <dbReference type="NCBI Taxonomy" id="2038154"/>
    <lineage>
        <taxon>Eukaryota</taxon>
        <taxon>Metazoa</taxon>
        <taxon>Ecdysozoa</taxon>
        <taxon>Arthropoda</taxon>
        <taxon>Hexapoda</taxon>
        <taxon>Insecta</taxon>
        <taxon>Pterygota</taxon>
        <taxon>Neoptera</taxon>
        <taxon>Endopterygota</taxon>
        <taxon>Coleoptera</taxon>
        <taxon>Polyphaga</taxon>
        <taxon>Elateriformia</taxon>
        <taxon>Elateroidea</taxon>
        <taxon>Elateridae</taxon>
        <taxon>Agrypninae</taxon>
        <taxon>Pyrophorini</taxon>
        <taxon>Ignelater</taxon>
    </lineage>
</organism>
<protein>
    <submittedName>
        <fullName evidence="2">Uncharacterized protein</fullName>
    </submittedName>
</protein>
<dbReference type="EMBL" id="VTPC01004130">
    <property type="protein sequence ID" value="KAF2897471.1"/>
    <property type="molecule type" value="Genomic_DNA"/>
</dbReference>
<dbReference type="PANTHER" id="PTHR31649">
    <property type="entry name" value="AGAP009604-PA"/>
    <property type="match status" value="1"/>
</dbReference>